<evidence type="ECO:0000313" key="4">
    <source>
        <dbReference type="Proteomes" id="UP000526408"/>
    </source>
</evidence>
<evidence type="ECO:0000313" key="3">
    <source>
        <dbReference type="EMBL" id="NKX43670.1"/>
    </source>
</evidence>
<dbReference type="EMBL" id="JAAZQQ010000001">
    <property type="protein sequence ID" value="NKX43670.1"/>
    <property type="molecule type" value="Genomic_DNA"/>
</dbReference>
<dbReference type="SUPFAM" id="SSF69318">
    <property type="entry name" value="Integrin alpha N-terminal domain"/>
    <property type="match status" value="1"/>
</dbReference>
<keyword evidence="1 2" id="KW-0732">Signal</keyword>
<feature type="chain" id="PRO_5031145378" evidence="2">
    <location>
        <begin position="20"/>
        <end position="261"/>
    </location>
</feature>
<evidence type="ECO:0000256" key="1">
    <source>
        <dbReference type="ARBA" id="ARBA00022729"/>
    </source>
</evidence>
<sequence length="261" mass="27185">MRAAAGLLLAALFAGPVSACAVAPWEGRAMDGSLARLDAAAGPVAAWYEDPTTRYAHGVLGDAVEAGTLAVQIAPFPDCRVARVTLPEVEVFEDLAPRLADLDGDGRAELVVVQSHRDLGARLVVYAAGDEALTLAAATPNIGRPNRWLAPVGAADLDGDGLTEIAYIDRPHLARTLRVWRYGDGRLTEVAALEGLTNHRIGDAHIPGGLRDCGDGPEIITADAGWTAVMATRLTAEGRLDTRPLGPWSDTAAAAALACAD</sequence>
<comment type="caution">
    <text evidence="3">The sequence shown here is derived from an EMBL/GenBank/DDBJ whole genome shotgun (WGS) entry which is preliminary data.</text>
</comment>
<dbReference type="AlphaFoldDB" id="A0A7X6GWH7"/>
<proteinExistence type="predicted"/>
<dbReference type="InterPro" id="IPR013517">
    <property type="entry name" value="FG-GAP"/>
</dbReference>
<name>A0A7X6GWH7_9RHOB</name>
<gene>
    <name evidence="3" type="ORF">HCU73_03635</name>
</gene>
<reference evidence="3 4" key="1">
    <citation type="submission" date="2020-04" db="EMBL/GenBank/DDBJ databases">
        <authorList>
            <person name="Yoon J."/>
        </authorList>
    </citation>
    <scope>NUCLEOTIDE SEQUENCE [LARGE SCALE GENOMIC DNA]</scope>
    <source>
        <strain evidence="3 4">KMU-115</strain>
    </source>
</reference>
<keyword evidence="4" id="KW-1185">Reference proteome</keyword>
<dbReference type="Proteomes" id="UP000526408">
    <property type="component" value="Unassembled WGS sequence"/>
</dbReference>
<feature type="signal peptide" evidence="2">
    <location>
        <begin position="1"/>
        <end position="19"/>
    </location>
</feature>
<accession>A0A7X6GWH7</accession>
<evidence type="ECO:0000256" key="2">
    <source>
        <dbReference type="SAM" id="SignalP"/>
    </source>
</evidence>
<organism evidence="3 4">
    <name type="scientific">Roseicyclus persicicus</name>
    <dbReference type="NCBI Taxonomy" id="2650661"/>
    <lineage>
        <taxon>Bacteria</taxon>
        <taxon>Pseudomonadati</taxon>
        <taxon>Pseudomonadota</taxon>
        <taxon>Alphaproteobacteria</taxon>
        <taxon>Rhodobacterales</taxon>
        <taxon>Roseobacteraceae</taxon>
        <taxon>Roseicyclus</taxon>
    </lineage>
</organism>
<dbReference type="RefSeq" id="WP_168622022.1">
    <property type="nucleotide sequence ID" value="NZ_JAAZQQ010000001.1"/>
</dbReference>
<dbReference type="Pfam" id="PF13517">
    <property type="entry name" value="FG-GAP_3"/>
    <property type="match status" value="1"/>
</dbReference>
<protein>
    <submittedName>
        <fullName evidence="3">VCBS repeat-containing protein</fullName>
    </submittedName>
</protein>
<dbReference type="InterPro" id="IPR028994">
    <property type="entry name" value="Integrin_alpha_N"/>
</dbReference>